<dbReference type="AlphaFoldDB" id="A0AAU8MS86"/>
<keyword evidence="7" id="KW-0653">Protein transport</keyword>
<name>A0AAU8MS86_9GAMM</name>
<keyword evidence="8 11" id="KW-1133">Transmembrane helix</keyword>
<dbReference type="GO" id="GO:0098797">
    <property type="term" value="C:plasma membrane protein complex"/>
    <property type="evidence" value="ECO:0007669"/>
    <property type="project" value="TreeGrafter"/>
</dbReference>
<evidence type="ECO:0000256" key="3">
    <source>
        <dbReference type="ARBA" id="ARBA00022448"/>
    </source>
</evidence>
<dbReference type="PROSITE" id="PS52015">
    <property type="entry name" value="TONB_CTD"/>
    <property type="match status" value="1"/>
</dbReference>
<evidence type="ECO:0000313" key="13">
    <source>
        <dbReference type="EMBL" id="XCO73708.1"/>
    </source>
</evidence>
<dbReference type="GO" id="GO:0015031">
    <property type="term" value="P:protein transport"/>
    <property type="evidence" value="ECO:0007669"/>
    <property type="project" value="UniProtKB-KW"/>
</dbReference>
<comment type="subcellular location">
    <subcellularLocation>
        <location evidence="1">Cell inner membrane</location>
        <topology evidence="1">Single-pass membrane protein</topology>
        <orientation evidence="1">Periplasmic side</orientation>
    </subcellularLocation>
</comment>
<dbReference type="InterPro" id="IPR023829">
    <property type="entry name" value="PGA_PgaD"/>
</dbReference>
<dbReference type="SUPFAM" id="SSF74653">
    <property type="entry name" value="TolA/TonB C-terminal domain"/>
    <property type="match status" value="1"/>
</dbReference>
<evidence type="ECO:0000256" key="1">
    <source>
        <dbReference type="ARBA" id="ARBA00004383"/>
    </source>
</evidence>
<feature type="compositionally biased region" description="Low complexity" evidence="10">
    <location>
        <begin position="265"/>
        <end position="277"/>
    </location>
</feature>
<dbReference type="InterPro" id="IPR006260">
    <property type="entry name" value="TonB/TolA_C"/>
</dbReference>
<feature type="compositionally biased region" description="Low complexity" evidence="10">
    <location>
        <begin position="222"/>
        <end position="238"/>
    </location>
</feature>
<evidence type="ECO:0000256" key="4">
    <source>
        <dbReference type="ARBA" id="ARBA00022475"/>
    </source>
</evidence>
<dbReference type="Pfam" id="PF13994">
    <property type="entry name" value="PgaD"/>
    <property type="match status" value="1"/>
</dbReference>
<feature type="transmembrane region" description="Helical" evidence="11">
    <location>
        <begin position="194"/>
        <end position="213"/>
    </location>
</feature>
<accession>A0AAU8MS86</accession>
<dbReference type="RefSeq" id="WP_363796603.1">
    <property type="nucleotide sequence ID" value="NZ_CP159925.1"/>
</dbReference>
<reference evidence="13" key="1">
    <citation type="submission" date="2024-06" db="EMBL/GenBank/DDBJ databases">
        <authorList>
            <person name="Li S."/>
        </authorList>
    </citation>
    <scope>NUCLEOTIDE SEQUENCE</scope>
    <source>
        <strain evidence="13">SR10</strain>
    </source>
</reference>
<dbReference type="Gene3D" id="3.30.1150.10">
    <property type="match status" value="1"/>
</dbReference>
<dbReference type="NCBIfam" id="TIGR01352">
    <property type="entry name" value="tonB_Cterm"/>
    <property type="match status" value="1"/>
</dbReference>
<dbReference type="EMBL" id="CP159925">
    <property type="protein sequence ID" value="XCO73708.1"/>
    <property type="molecule type" value="Genomic_DNA"/>
</dbReference>
<keyword evidence="9 11" id="KW-0472">Membrane</keyword>
<proteinExistence type="inferred from homology"/>
<feature type="domain" description="TonB C-terminal" evidence="12">
    <location>
        <begin position="288"/>
        <end position="379"/>
    </location>
</feature>
<evidence type="ECO:0000256" key="7">
    <source>
        <dbReference type="ARBA" id="ARBA00022927"/>
    </source>
</evidence>
<evidence type="ECO:0000256" key="6">
    <source>
        <dbReference type="ARBA" id="ARBA00022692"/>
    </source>
</evidence>
<evidence type="ECO:0000256" key="5">
    <source>
        <dbReference type="ARBA" id="ARBA00022519"/>
    </source>
</evidence>
<dbReference type="InterPro" id="IPR051045">
    <property type="entry name" value="TonB-dependent_transducer"/>
</dbReference>
<keyword evidence="4" id="KW-1003">Cell membrane</keyword>
<feature type="compositionally biased region" description="Pro residues" evidence="10">
    <location>
        <begin position="292"/>
        <end position="304"/>
    </location>
</feature>
<feature type="region of interest" description="Disordered" evidence="10">
    <location>
        <begin position="220"/>
        <end position="309"/>
    </location>
</feature>
<dbReference type="Pfam" id="PF03544">
    <property type="entry name" value="TonB_C"/>
    <property type="match status" value="1"/>
</dbReference>
<evidence type="ECO:0000256" key="8">
    <source>
        <dbReference type="ARBA" id="ARBA00022989"/>
    </source>
</evidence>
<dbReference type="PANTHER" id="PTHR33446">
    <property type="entry name" value="PROTEIN TONB-RELATED"/>
    <property type="match status" value="1"/>
</dbReference>
<keyword evidence="6 11" id="KW-0812">Transmembrane</keyword>
<dbReference type="GO" id="GO:0031992">
    <property type="term" value="F:energy transducer activity"/>
    <property type="evidence" value="ECO:0007669"/>
    <property type="project" value="TreeGrafter"/>
</dbReference>
<feature type="compositionally biased region" description="Basic residues" evidence="10">
    <location>
        <begin position="14"/>
        <end position="24"/>
    </location>
</feature>
<gene>
    <name evidence="13" type="primary">pgaD</name>
    <name evidence="13" type="ORF">ABU614_15090</name>
</gene>
<keyword evidence="5" id="KW-0997">Cell inner membrane</keyword>
<organism evidence="13">
    <name type="scientific">Lysobacter firmicutimachus</name>
    <dbReference type="NCBI Taxonomy" id="1792846"/>
    <lineage>
        <taxon>Bacteria</taxon>
        <taxon>Pseudomonadati</taxon>
        <taxon>Pseudomonadota</taxon>
        <taxon>Gammaproteobacteria</taxon>
        <taxon>Lysobacterales</taxon>
        <taxon>Lysobacteraceae</taxon>
        <taxon>Lysobacter</taxon>
    </lineage>
</organism>
<evidence type="ECO:0000259" key="12">
    <source>
        <dbReference type="PROSITE" id="PS52015"/>
    </source>
</evidence>
<sequence length="379" mass="41280">MSTPKPGQVPQRPQPRRSRRHKHDSRLIQRPYSQPLLPRTFWGLTTGAFWAIYLYLWVPLITLFMWLFGIRRAEAELYLRQHEIDPFLLLALPATAVGAATVLILWAEYNRHRFSGVERRSAPPPVALEEVAAALGASAEVAQALNQGRISTLHMDPNQAVPLGVTTVKPLPPKPLALAAPMPAFTRHTLPETAWIPMLGLAVVFVVAVLLVVSHGYRQIESESSSQQIEGAPGLDRPPLAPPQPPNPPSTSDDDTAQPPPPSADAPDATPAVAAPRAQRDAAPRGASAKPRPLPGHSPKPPYPLDALRRGEGGLVSLRVRVGADGRPQRVEIGKRSGNRDLDRAAVATVRNWRFAPAKRNGRPIAAVVIVPIEFKPQR</sequence>
<feature type="compositionally biased region" description="Pro residues" evidence="10">
    <location>
        <begin position="239"/>
        <end position="249"/>
    </location>
</feature>
<dbReference type="NCBIfam" id="TIGR03940">
    <property type="entry name" value="PGA_PgaD"/>
    <property type="match status" value="1"/>
</dbReference>
<dbReference type="InterPro" id="IPR037682">
    <property type="entry name" value="TonB_C"/>
</dbReference>
<dbReference type="GO" id="GO:0055085">
    <property type="term" value="P:transmembrane transport"/>
    <property type="evidence" value="ECO:0007669"/>
    <property type="project" value="InterPro"/>
</dbReference>
<feature type="region of interest" description="Disordered" evidence="10">
    <location>
        <begin position="1"/>
        <end position="24"/>
    </location>
</feature>
<feature type="transmembrane region" description="Helical" evidence="11">
    <location>
        <begin position="87"/>
        <end position="107"/>
    </location>
</feature>
<feature type="transmembrane region" description="Helical" evidence="11">
    <location>
        <begin position="41"/>
        <end position="67"/>
    </location>
</feature>
<dbReference type="PANTHER" id="PTHR33446:SF2">
    <property type="entry name" value="PROTEIN TONB"/>
    <property type="match status" value="1"/>
</dbReference>
<feature type="compositionally biased region" description="Low complexity" evidence="10">
    <location>
        <begin position="1"/>
        <end position="11"/>
    </location>
</feature>
<protein>
    <submittedName>
        <fullName evidence="13">Poly-beta-1,6-N-acetyl-D-glucosamine biosynthesis protein PgaD</fullName>
    </submittedName>
</protein>
<evidence type="ECO:0000256" key="11">
    <source>
        <dbReference type="SAM" id="Phobius"/>
    </source>
</evidence>
<dbReference type="GO" id="GO:0043709">
    <property type="term" value="P:cell adhesion involved in single-species biofilm formation"/>
    <property type="evidence" value="ECO:0007669"/>
    <property type="project" value="InterPro"/>
</dbReference>
<evidence type="ECO:0000256" key="9">
    <source>
        <dbReference type="ARBA" id="ARBA00023136"/>
    </source>
</evidence>
<evidence type="ECO:0000256" key="2">
    <source>
        <dbReference type="ARBA" id="ARBA00006555"/>
    </source>
</evidence>
<keyword evidence="3" id="KW-0813">Transport</keyword>
<evidence type="ECO:0000256" key="10">
    <source>
        <dbReference type="SAM" id="MobiDB-lite"/>
    </source>
</evidence>
<comment type="similarity">
    <text evidence="2">Belongs to the TonB family.</text>
</comment>